<reference evidence="3" key="1">
    <citation type="journal article" date="2023" name="Mol. Phylogenet. Evol.">
        <title>Genome-scale phylogeny and comparative genomics of the fungal order Sordariales.</title>
        <authorList>
            <person name="Hensen N."/>
            <person name="Bonometti L."/>
            <person name="Westerberg I."/>
            <person name="Brannstrom I.O."/>
            <person name="Guillou S."/>
            <person name="Cros-Aarteil S."/>
            <person name="Calhoun S."/>
            <person name="Haridas S."/>
            <person name="Kuo A."/>
            <person name="Mondo S."/>
            <person name="Pangilinan J."/>
            <person name="Riley R."/>
            <person name="LaButti K."/>
            <person name="Andreopoulos B."/>
            <person name="Lipzen A."/>
            <person name="Chen C."/>
            <person name="Yan M."/>
            <person name="Daum C."/>
            <person name="Ng V."/>
            <person name="Clum A."/>
            <person name="Steindorff A."/>
            <person name="Ohm R.A."/>
            <person name="Martin F."/>
            <person name="Silar P."/>
            <person name="Natvig D.O."/>
            <person name="Lalanne C."/>
            <person name="Gautier V."/>
            <person name="Ament-Velasquez S.L."/>
            <person name="Kruys A."/>
            <person name="Hutchinson M.I."/>
            <person name="Powell A.J."/>
            <person name="Barry K."/>
            <person name="Miller A.N."/>
            <person name="Grigoriev I.V."/>
            <person name="Debuchy R."/>
            <person name="Gladieux P."/>
            <person name="Hiltunen Thoren M."/>
            <person name="Johannesson H."/>
        </authorList>
    </citation>
    <scope>NUCLEOTIDE SEQUENCE</scope>
    <source>
        <strain evidence="3">PSN324</strain>
    </source>
</reference>
<accession>A0AAV9HS19</accession>
<dbReference type="AlphaFoldDB" id="A0AAV9HS19"/>
<evidence type="ECO:0000313" key="4">
    <source>
        <dbReference type="Proteomes" id="UP001321749"/>
    </source>
</evidence>
<evidence type="ECO:0000256" key="1">
    <source>
        <dbReference type="SAM" id="MobiDB-lite"/>
    </source>
</evidence>
<feature type="signal peptide" evidence="2">
    <location>
        <begin position="1"/>
        <end position="20"/>
    </location>
</feature>
<keyword evidence="4" id="KW-1185">Reference proteome</keyword>
<evidence type="ECO:0000313" key="3">
    <source>
        <dbReference type="EMBL" id="KAK4463653.1"/>
    </source>
</evidence>
<sequence>MPHLKTLTTVFWLFFLTVYAADGPIDFEKTPGGGPSTLRDCATYAFHPNSRAGSVWSLGCKAISCMCRADLIPKAYEYIEAAVKANCGADSAVDIEAAKKIYNDFCSANGYTIPGYTFIITQTVTVSSNPTNTNPTAGAKTTAAAGSDGGQNAATPGPNPDPVTVTVGGVSVSVVTATPRATVTVSQLGAGVTVESWPWFKFLWTIFLAGWMVQV</sequence>
<gene>
    <name evidence="3" type="ORF">QBC42DRAFT_323763</name>
</gene>
<dbReference type="Proteomes" id="UP001321749">
    <property type="component" value="Unassembled WGS sequence"/>
</dbReference>
<organism evidence="3 4">
    <name type="scientific">Cladorrhinum samala</name>
    <dbReference type="NCBI Taxonomy" id="585594"/>
    <lineage>
        <taxon>Eukaryota</taxon>
        <taxon>Fungi</taxon>
        <taxon>Dikarya</taxon>
        <taxon>Ascomycota</taxon>
        <taxon>Pezizomycotina</taxon>
        <taxon>Sordariomycetes</taxon>
        <taxon>Sordariomycetidae</taxon>
        <taxon>Sordariales</taxon>
        <taxon>Podosporaceae</taxon>
        <taxon>Cladorrhinum</taxon>
    </lineage>
</organism>
<proteinExistence type="predicted"/>
<feature type="region of interest" description="Disordered" evidence="1">
    <location>
        <begin position="131"/>
        <end position="161"/>
    </location>
</feature>
<comment type="caution">
    <text evidence="3">The sequence shown here is derived from an EMBL/GenBank/DDBJ whole genome shotgun (WGS) entry which is preliminary data.</text>
</comment>
<feature type="chain" id="PRO_5043720746" description="Extracellular membrane protein CFEM domain-containing protein" evidence="2">
    <location>
        <begin position="21"/>
        <end position="215"/>
    </location>
</feature>
<dbReference type="EMBL" id="MU864957">
    <property type="protein sequence ID" value="KAK4463653.1"/>
    <property type="molecule type" value="Genomic_DNA"/>
</dbReference>
<name>A0AAV9HS19_9PEZI</name>
<reference evidence="3" key="2">
    <citation type="submission" date="2023-06" db="EMBL/GenBank/DDBJ databases">
        <authorList>
            <consortium name="Lawrence Berkeley National Laboratory"/>
            <person name="Mondo S.J."/>
            <person name="Hensen N."/>
            <person name="Bonometti L."/>
            <person name="Westerberg I."/>
            <person name="Brannstrom I.O."/>
            <person name="Guillou S."/>
            <person name="Cros-Aarteil S."/>
            <person name="Calhoun S."/>
            <person name="Haridas S."/>
            <person name="Kuo A."/>
            <person name="Pangilinan J."/>
            <person name="Riley R."/>
            <person name="Labutti K."/>
            <person name="Andreopoulos B."/>
            <person name="Lipzen A."/>
            <person name="Chen C."/>
            <person name="Yanf M."/>
            <person name="Daum C."/>
            <person name="Ng V."/>
            <person name="Clum A."/>
            <person name="Steindorff A."/>
            <person name="Ohm R."/>
            <person name="Martin F."/>
            <person name="Silar P."/>
            <person name="Natvig D."/>
            <person name="Lalanne C."/>
            <person name="Gautier V."/>
            <person name="Ament-Velasquez S.L."/>
            <person name="Kruys A."/>
            <person name="Hutchinson M.I."/>
            <person name="Powell A.J."/>
            <person name="Barry K."/>
            <person name="Miller A.N."/>
            <person name="Grigoriev I.V."/>
            <person name="Debuchy R."/>
            <person name="Gladieux P."/>
            <person name="Thoren M.H."/>
            <person name="Johannesson H."/>
        </authorList>
    </citation>
    <scope>NUCLEOTIDE SEQUENCE</scope>
    <source>
        <strain evidence="3">PSN324</strain>
    </source>
</reference>
<feature type="compositionally biased region" description="Low complexity" evidence="1">
    <location>
        <begin position="131"/>
        <end position="146"/>
    </location>
</feature>
<evidence type="ECO:0008006" key="5">
    <source>
        <dbReference type="Google" id="ProtNLM"/>
    </source>
</evidence>
<keyword evidence="2" id="KW-0732">Signal</keyword>
<protein>
    <recommendedName>
        <fullName evidence="5">Extracellular membrane protein CFEM domain-containing protein</fullName>
    </recommendedName>
</protein>
<evidence type="ECO:0000256" key="2">
    <source>
        <dbReference type="SAM" id="SignalP"/>
    </source>
</evidence>